<dbReference type="InterPro" id="IPR011050">
    <property type="entry name" value="Pectin_lyase_fold/virulence"/>
</dbReference>
<dbReference type="PROSITE" id="PS51318">
    <property type="entry name" value="TAT"/>
    <property type="match status" value="1"/>
</dbReference>
<name>A0ABV5W7U1_9BACL</name>
<dbReference type="EMBL" id="JBHMAG010000021">
    <property type="protein sequence ID" value="MFB9756246.1"/>
    <property type="molecule type" value="Genomic_DNA"/>
</dbReference>
<accession>A0ABV5W7U1</accession>
<comment type="caution">
    <text evidence="2">The sequence shown here is derived from an EMBL/GenBank/DDBJ whole genome shotgun (WGS) entry which is preliminary data.</text>
</comment>
<protein>
    <submittedName>
        <fullName evidence="2">Right-handed parallel beta-helix repeat-containing protein</fullName>
    </submittedName>
</protein>
<keyword evidence="3" id="KW-1185">Reference proteome</keyword>
<organism evidence="2 3">
    <name type="scientific">Paenibacillus hodogayensis</name>
    <dbReference type="NCBI Taxonomy" id="279208"/>
    <lineage>
        <taxon>Bacteria</taxon>
        <taxon>Bacillati</taxon>
        <taxon>Bacillota</taxon>
        <taxon>Bacilli</taxon>
        <taxon>Bacillales</taxon>
        <taxon>Paenibacillaceae</taxon>
        <taxon>Paenibacillus</taxon>
    </lineage>
</organism>
<dbReference type="InterPro" id="IPR012334">
    <property type="entry name" value="Pectin_lyas_fold"/>
</dbReference>
<reference evidence="2 3" key="1">
    <citation type="submission" date="2024-09" db="EMBL/GenBank/DDBJ databases">
        <authorList>
            <person name="Sun Q."/>
            <person name="Mori K."/>
        </authorList>
    </citation>
    <scope>NUCLEOTIDE SEQUENCE [LARGE SCALE GENOMIC DNA]</scope>
    <source>
        <strain evidence="2 3">JCM 12520</strain>
    </source>
</reference>
<dbReference type="RefSeq" id="WP_344910399.1">
    <property type="nucleotide sequence ID" value="NZ_BAAAYO010000009.1"/>
</dbReference>
<dbReference type="InterPro" id="IPR006626">
    <property type="entry name" value="PbH1"/>
</dbReference>
<evidence type="ECO:0000313" key="2">
    <source>
        <dbReference type="EMBL" id="MFB9756246.1"/>
    </source>
</evidence>
<sequence>MTDSHKLENGIKGMEREQMEQKALLEGEAGAGLTRRKLLAAIGATGLSVAAGGAFMQLLTPGAAAAAGVTSSVYGISPSLAGTADPGWVNVLDYGAVGDGTTDDTAAFQAAAVTGKPVLVPAAASYYKLTASVSLTNSIFGVGMPEIRMDGANGSLAKRMFMIVGYQGGGLTVSGLYLNGGYSSGTLGEWSHHIYISHSQNVYVHNNWLHAPYGDCVYIGSDYVAPSENVQVRENVLSNPRRCAVAVVSGRKVWIERNVVRDPYPYVSAIDLEPNTSTTGSDIVEDVWIEDNEFYSEIYFVNSYNPNPAYPNKRITIAGNKGKASYLFRCSTTAGTAENVTIRDNEFYGAGRMITSSNVLKGLEISGNRDYSTGPSGWNVANATTPVIAGNLFDAARAVAVTFQNCQSIRFADNLVKNPASSDGAVRFAGTTATSRHQIVDNQILGGTNGGYFFGAVVTDSLFDGNVTECAVKCILVDAAASGSDLRITTDNVFTGAGVAVSGGANLTRWTSPDIQAKGTLTGWAAAVPTAGAWKRGSLLWNVQPSSLSPVGWVCVTDGTPGMWLPLGSAGGLTNQALKLASPGGTVYIVGVSDSGALTVSPA</sequence>
<dbReference type="InterPro" id="IPR006311">
    <property type="entry name" value="TAT_signal"/>
</dbReference>
<dbReference type="InterPro" id="IPR024535">
    <property type="entry name" value="RHGA/B-epi-like_pectate_lyase"/>
</dbReference>
<evidence type="ECO:0000313" key="3">
    <source>
        <dbReference type="Proteomes" id="UP001589619"/>
    </source>
</evidence>
<evidence type="ECO:0000259" key="1">
    <source>
        <dbReference type="Pfam" id="PF12708"/>
    </source>
</evidence>
<dbReference type="Pfam" id="PF12708">
    <property type="entry name" value="Pect-lyase_RHGA_epim"/>
    <property type="match status" value="1"/>
</dbReference>
<dbReference type="SUPFAM" id="SSF51126">
    <property type="entry name" value="Pectin lyase-like"/>
    <property type="match status" value="1"/>
</dbReference>
<proteinExistence type="predicted"/>
<dbReference type="SMART" id="SM00710">
    <property type="entry name" value="PbH1"/>
    <property type="match status" value="7"/>
</dbReference>
<feature type="domain" description="Rhamnogalacturonase A/B/Epimerase-like pectate lyase" evidence="1">
    <location>
        <begin position="88"/>
        <end position="112"/>
    </location>
</feature>
<dbReference type="Gene3D" id="2.160.20.10">
    <property type="entry name" value="Single-stranded right-handed beta-helix, Pectin lyase-like"/>
    <property type="match status" value="1"/>
</dbReference>
<dbReference type="Proteomes" id="UP001589619">
    <property type="component" value="Unassembled WGS sequence"/>
</dbReference>
<gene>
    <name evidence="2" type="ORF">ACFFNY_32110</name>
</gene>